<dbReference type="InterPro" id="IPR025110">
    <property type="entry name" value="AMP-bd_C"/>
</dbReference>
<dbReference type="PROSITE" id="PS00455">
    <property type="entry name" value="AMP_BINDING"/>
    <property type="match status" value="1"/>
</dbReference>
<dbReference type="Pfam" id="PF00501">
    <property type="entry name" value="AMP-binding"/>
    <property type="match status" value="1"/>
</dbReference>
<comment type="caution">
    <text evidence="3">The sequence shown here is derived from an EMBL/GenBank/DDBJ whole genome shotgun (WGS) entry which is preliminary data.</text>
</comment>
<evidence type="ECO:0000259" key="2">
    <source>
        <dbReference type="Pfam" id="PF13193"/>
    </source>
</evidence>
<dbReference type="InterPro" id="IPR000873">
    <property type="entry name" value="AMP-dep_synth/lig_dom"/>
</dbReference>
<dbReference type="InterPro" id="IPR045851">
    <property type="entry name" value="AMP-bd_C_sf"/>
</dbReference>
<evidence type="ECO:0000313" key="4">
    <source>
        <dbReference type="Proteomes" id="UP001327093"/>
    </source>
</evidence>
<protein>
    <submittedName>
        <fullName evidence="3">Class I adenylate-forming enzyme family protein</fullName>
    </submittedName>
</protein>
<dbReference type="InterPro" id="IPR050237">
    <property type="entry name" value="ATP-dep_AMP-bd_enzyme"/>
</dbReference>
<dbReference type="EMBL" id="JAWLNX010000019">
    <property type="protein sequence ID" value="MEB3370507.1"/>
    <property type="molecule type" value="Genomic_DNA"/>
</dbReference>
<dbReference type="Gene3D" id="3.40.50.12780">
    <property type="entry name" value="N-terminal domain of ligase-like"/>
    <property type="match status" value="1"/>
</dbReference>
<sequence>MRSTLSRAAGITYGDVLETRARITPARVAVEYEGHDFTFAELNLMANQAAWKLLDLGTTQETPIGVLSENSLDYLALMYAAAKVGTPLAGLNWRLRAPELAASMTVTEPDLLFVSDQYRDLALDAVARLPEDRRPRVIELARATADDGRAALTPALAHAESANPGVEVDPEQVMLIIYTSGTTGIPKGAALSHRSLLARASIMSTEMRLEPEDNYVAWSPMFHMACSDYLLLTHALGGKVLLLAKFDTDLIVDFLTRERVGWLLIMPGILDRMTDALRADPRPRKPVKYVGTMADLSPLESISNITDALGASYFNTFGTTEVGTLPGASSFIPPGADPTVLSKDQSTFCQIRVVDQDGQDVPPKGEGEMLIRTATMFSGYWNNEQATRECTAGGWYHTGDTVRLHADGTYDYLGRLKYMIKSGGESIYPSEVEQVLLDHPKVLEASVIKVPDEKWSEVPAAYLAADGDVTAEELIEFCAPRLARYKLPKHFRFIGIEEFPRNVTGKVERLRLEERFARGPAQGWMAEGDTVGAQP</sequence>
<dbReference type="RefSeq" id="WP_324268043.1">
    <property type="nucleotide sequence ID" value="NZ_JAWLNX010000019.1"/>
</dbReference>
<organism evidence="3 4">
    <name type="scientific">Saccharopolyspora mangrovi</name>
    <dbReference type="NCBI Taxonomy" id="3082379"/>
    <lineage>
        <taxon>Bacteria</taxon>
        <taxon>Bacillati</taxon>
        <taxon>Actinomycetota</taxon>
        <taxon>Actinomycetes</taxon>
        <taxon>Pseudonocardiales</taxon>
        <taxon>Pseudonocardiaceae</taxon>
        <taxon>Saccharopolyspora</taxon>
    </lineage>
</organism>
<dbReference type="Proteomes" id="UP001327093">
    <property type="component" value="Unassembled WGS sequence"/>
</dbReference>
<gene>
    <name evidence="3" type="ORF">R4I43_24180</name>
</gene>
<dbReference type="PANTHER" id="PTHR43767">
    <property type="entry name" value="LONG-CHAIN-FATTY-ACID--COA LIGASE"/>
    <property type="match status" value="1"/>
</dbReference>
<dbReference type="SUPFAM" id="SSF56801">
    <property type="entry name" value="Acetyl-CoA synthetase-like"/>
    <property type="match status" value="1"/>
</dbReference>
<dbReference type="InterPro" id="IPR042099">
    <property type="entry name" value="ANL_N_sf"/>
</dbReference>
<keyword evidence="4" id="KW-1185">Reference proteome</keyword>
<reference evidence="3 4" key="1">
    <citation type="submission" date="2023-10" db="EMBL/GenBank/DDBJ databases">
        <title>Saccharopolyspora sp. nov., isolated from mangrove soil.</title>
        <authorList>
            <person name="Lu Y."/>
            <person name="Liu W."/>
        </authorList>
    </citation>
    <scope>NUCLEOTIDE SEQUENCE [LARGE SCALE GENOMIC DNA]</scope>
    <source>
        <strain evidence="3 4">S2-29</strain>
    </source>
</reference>
<name>A0ABU6AG39_9PSEU</name>
<dbReference type="InterPro" id="IPR020845">
    <property type="entry name" value="AMP-binding_CS"/>
</dbReference>
<feature type="domain" description="AMP-dependent synthetase/ligase" evidence="1">
    <location>
        <begin position="17"/>
        <end position="381"/>
    </location>
</feature>
<accession>A0ABU6AG39</accession>
<dbReference type="PANTHER" id="PTHR43767:SF1">
    <property type="entry name" value="NONRIBOSOMAL PEPTIDE SYNTHASE PES1 (EUROFUNG)-RELATED"/>
    <property type="match status" value="1"/>
</dbReference>
<dbReference type="Pfam" id="PF13193">
    <property type="entry name" value="AMP-binding_C"/>
    <property type="match status" value="1"/>
</dbReference>
<evidence type="ECO:0000259" key="1">
    <source>
        <dbReference type="Pfam" id="PF00501"/>
    </source>
</evidence>
<proteinExistence type="predicted"/>
<feature type="domain" description="AMP-binding enzyme C-terminal" evidence="2">
    <location>
        <begin position="431"/>
        <end position="506"/>
    </location>
</feature>
<evidence type="ECO:0000313" key="3">
    <source>
        <dbReference type="EMBL" id="MEB3370507.1"/>
    </source>
</evidence>
<dbReference type="Gene3D" id="3.30.300.30">
    <property type="match status" value="1"/>
</dbReference>